<accession>A0ACC1JX80</accession>
<proteinExistence type="predicted"/>
<gene>
    <name evidence="1" type="ORF">IWQ57_003291</name>
</gene>
<organism evidence="1 2">
    <name type="scientific">Coemansia nantahalensis</name>
    <dbReference type="NCBI Taxonomy" id="2789366"/>
    <lineage>
        <taxon>Eukaryota</taxon>
        <taxon>Fungi</taxon>
        <taxon>Fungi incertae sedis</taxon>
        <taxon>Zoopagomycota</taxon>
        <taxon>Kickxellomycotina</taxon>
        <taxon>Kickxellomycetes</taxon>
        <taxon>Kickxellales</taxon>
        <taxon>Kickxellaceae</taxon>
        <taxon>Coemansia</taxon>
    </lineage>
</organism>
<comment type="caution">
    <text evidence="1">The sequence shown here is derived from an EMBL/GenBank/DDBJ whole genome shotgun (WGS) entry which is preliminary data.</text>
</comment>
<evidence type="ECO:0000313" key="2">
    <source>
        <dbReference type="Proteomes" id="UP001140234"/>
    </source>
</evidence>
<dbReference type="EMBL" id="JANBUJ010001035">
    <property type="protein sequence ID" value="KAJ2769008.1"/>
    <property type="molecule type" value="Genomic_DNA"/>
</dbReference>
<reference evidence="1" key="1">
    <citation type="submission" date="2022-07" db="EMBL/GenBank/DDBJ databases">
        <title>Phylogenomic reconstructions and comparative analyses of Kickxellomycotina fungi.</title>
        <authorList>
            <person name="Reynolds N.K."/>
            <person name="Stajich J.E."/>
            <person name="Barry K."/>
            <person name="Grigoriev I.V."/>
            <person name="Crous P."/>
            <person name="Smith M.E."/>
        </authorList>
    </citation>
    <scope>NUCLEOTIDE SEQUENCE</scope>
    <source>
        <strain evidence="1">CBS 109366</strain>
    </source>
</reference>
<evidence type="ECO:0000313" key="1">
    <source>
        <dbReference type="EMBL" id="KAJ2769008.1"/>
    </source>
</evidence>
<protein>
    <submittedName>
        <fullName evidence="1">Uncharacterized protein</fullName>
    </submittedName>
</protein>
<keyword evidence="2" id="KW-1185">Reference proteome</keyword>
<dbReference type="Proteomes" id="UP001140234">
    <property type="component" value="Unassembled WGS sequence"/>
</dbReference>
<name>A0ACC1JX80_9FUNG</name>
<sequence length="332" mass="35236">MTSIPALLSAFQNEWDALVLETFTLKQQYQQVRQELSQALYQNDAACRVAARLLKERDEARETLAALQAQAGVEAPKSSVPKNHVADSEMDVDDSATATEAAAAGAADDDQDPEEAYYAQAAATAKALSKTRVKREVPADLVTPDAWKTAAESAVVEALHTSTKLGILCVDTDKSGDLALTGGLDNHAEVYSRTRDQTLATLKGHTKKVTAAIWVGEGGLEQHIITGSADKSIRIWSPKAGNSSEDSSARQIGWTKDSIVKHHAAEIAGLAMHPCGEYFASAATDGSWAIHTTAGATVFGGSIESPITKIAFHPDGMFLGVGTRDGYAKIVD</sequence>
<feature type="non-terminal residue" evidence="1">
    <location>
        <position position="332"/>
    </location>
</feature>